<dbReference type="GO" id="GO:0006313">
    <property type="term" value="P:DNA transposition"/>
    <property type="evidence" value="ECO:0007669"/>
    <property type="project" value="InterPro"/>
</dbReference>
<dbReference type="GO" id="GO:0003677">
    <property type="term" value="F:DNA binding"/>
    <property type="evidence" value="ECO:0007669"/>
    <property type="project" value="InterPro"/>
</dbReference>
<dbReference type="NCBIfam" id="NF033573">
    <property type="entry name" value="transpos_IS200"/>
    <property type="match status" value="1"/>
</dbReference>
<protein>
    <submittedName>
        <fullName evidence="2">IS200/IS605 family transposase</fullName>
    </submittedName>
</protein>
<dbReference type="RefSeq" id="WP_114370125.1">
    <property type="nucleotide sequence ID" value="NZ_QPEX01000034.1"/>
</dbReference>
<reference evidence="2 3" key="1">
    <citation type="submission" date="2018-07" db="EMBL/GenBank/DDBJ databases">
        <title>Comparative genomes isolates from brazilian mangrove.</title>
        <authorList>
            <person name="De Araujo J.E."/>
            <person name="Taketani R.G."/>
            <person name="Silva M.C.P."/>
            <person name="Lourenco M.V."/>
            <person name="Oliveira V.M."/>
            <person name="Andreote F.D."/>
        </authorList>
    </citation>
    <scope>NUCLEOTIDE SEQUENCE [LARGE SCALE GENOMIC DNA]</scope>
    <source>
        <strain evidence="2 3">HEX PRIS-MGV</strain>
    </source>
</reference>
<dbReference type="AlphaFoldDB" id="A0A368KQR0"/>
<proteinExistence type="predicted"/>
<name>A0A368KQR0_9BACT</name>
<dbReference type="Gene3D" id="3.30.70.1290">
    <property type="entry name" value="Transposase IS200-like"/>
    <property type="match status" value="1"/>
</dbReference>
<dbReference type="PANTHER" id="PTHR33360">
    <property type="entry name" value="TRANSPOSASE FOR INSERTION SEQUENCE ELEMENT IS200"/>
    <property type="match status" value="1"/>
</dbReference>
<dbReference type="GO" id="GO:0004803">
    <property type="term" value="F:transposase activity"/>
    <property type="evidence" value="ECO:0007669"/>
    <property type="project" value="InterPro"/>
</dbReference>
<dbReference type="Proteomes" id="UP000253562">
    <property type="component" value="Unassembled WGS sequence"/>
</dbReference>
<sequence>MPQSFAGVYVHLIFSTKKRQRWIDAAWAPRLQEYLGGILRERKCELLAAGGVEDHIHLLISLSREITLAALVRDVKSISSHWVHQCIAESQEFAWQQGYSVFSVSQSALDDVKRYIAQQAEHHRQRSFRDELLMFLEKHGIPFDERYMWD</sequence>
<dbReference type="OrthoDB" id="9798161at2"/>
<dbReference type="EMBL" id="QPEX01000034">
    <property type="protein sequence ID" value="RCS44619.1"/>
    <property type="molecule type" value="Genomic_DNA"/>
</dbReference>
<organism evidence="2 3">
    <name type="scientific">Bremerella cremea</name>
    <dbReference type="NCBI Taxonomy" id="1031537"/>
    <lineage>
        <taxon>Bacteria</taxon>
        <taxon>Pseudomonadati</taxon>
        <taxon>Planctomycetota</taxon>
        <taxon>Planctomycetia</taxon>
        <taxon>Pirellulales</taxon>
        <taxon>Pirellulaceae</taxon>
        <taxon>Bremerella</taxon>
    </lineage>
</organism>
<evidence type="ECO:0000259" key="1">
    <source>
        <dbReference type="SMART" id="SM01321"/>
    </source>
</evidence>
<dbReference type="Pfam" id="PF01797">
    <property type="entry name" value="Y1_Tnp"/>
    <property type="match status" value="1"/>
</dbReference>
<evidence type="ECO:0000313" key="2">
    <source>
        <dbReference type="EMBL" id="RCS44619.1"/>
    </source>
</evidence>
<dbReference type="InterPro" id="IPR002686">
    <property type="entry name" value="Transposase_17"/>
</dbReference>
<dbReference type="SUPFAM" id="SSF143422">
    <property type="entry name" value="Transposase IS200-like"/>
    <property type="match status" value="1"/>
</dbReference>
<evidence type="ECO:0000313" key="3">
    <source>
        <dbReference type="Proteomes" id="UP000253562"/>
    </source>
</evidence>
<dbReference type="SMART" id="SM01321">
    <property type="entry name" value="Y1_Tnp"/>
    <property type="match status" value="1"/>
</dbReference>
<gene>
    <name evidence="2" type="primary">tnpA</name>
    <name evidence="2" type="ORF">DTL42_16980</name>
</gene>
<comment type="caution">
    <text evidence="2">The sequence shown here is derived from an EMBL/GenBank/DDBJ whole genome shotgun (WGS) entry which is preliminary data.</text>
</comment>
<dbReference type="InterPro" id="IPR036515">
    <property type="entry name" value="Transposase_17_sf"/>
</dbReference>
<accession>A0A368KQR0</accession>
<feature type="domain" description="Transposase IS200-like" evidence="1">
    <location>
        <begin position="5"/>
        <end position="119"/>
    </location>
</feature>
<dbReference type="PANTHER" id="PTHR33360:SF2">
    <property type="entry name" value="TRANSPOSASE FOR INSERTION SEQUENCE ELEMENT IS200"/>
    <property type="match status" value="1"/>
</dbReference>